<reference evidence="6 7" key="1">
    <citation type="submission" date="2020-08" db="EMBL/GenBank/DDBJ databases">
        <title>Sequencing the genomes of 1000 actinobacteria strains.</title>
        <authorList>
            <person name="Klenk H.-P."/>
        </authorList>
    </citation>
    <scope>NUCLEOTIDE SEQUENCE [LARGE SCALE GENOMIC DNA]</scope>
    <source>
        <strain evidence="6 7">DSM 43582</strain>
    </source>
</reference>
<dbReference type="GO" id="GO:0043565">
    <property type="term" value="F:sequence-specific DNA binding"/>
    <property type="evidence" value="ECO:0007669"/>
    <property type="project" value="InterPro"/>
</dbReference>
<keyword evidence="1" id="KW-0805">Transcription regulation</keyword>
<dbReference type="Proteomes" id="UP000540412">
    <property type="component" value="Unassembled WGS sequence"/>
</dbReference>
<gene>
    <name evidence="6" type="ORF">BJY24_002022</name>
</gene>
<keyword evidence="3" id="KW-0804">Transcription</keyword>
<feature type="region of interest" description="Disordered" evidence="4">
    <location>
        <begin position="307"/>
        <end position="356"/>
    </location>
</feature>
<dbReference type="EMBL" id="JACHIT010000001">
    <property type="protein sequence ID" value="MBB5913155.1"/>
    <property type="molecule type" value="Genomic_DNA"/>
</dbReference>
<protein>
    <submittedName>
        <fullName evidence="6">AraC-like DNA-binding protein</fullName>
    </submittedName>
</protein>
<dbReference type="InterPro" id="IPR050204">
    <property type="entry name" value="AraC_XylS_family_regulators"/>
</dbReference>
<feature type="domain" description="HTH araC/xylS-type" evidence="5">
    <location>
        <begin position="213"/>
        <end position="314"/>
    </location>
</feature>
<comment type="caution">
    <text evidence="6">The sequence shown here is derived from an EMBL/GenBank/DDBJ whole genome shotgun (WGS) entry which is preliminary data.</text>
</comment>
<dbReference type="RefSeq" id="WP_063709829.1">
    <property type="nucleotide sequence ID" value="NZ_JACHIT010000001.1"/>
</dbReference>
<dbReference type="Pfam" id="PF12833">
    <property type="entry name" value="HTH_18"/>
    <property type="match status" value="1"/>
</dbReference>
<evidence type="ECO:0000256" key="3">
    <source>
        <dbReference type="ARBA" id="ARBA00023163"/>
    </source>
</evidence>
<dbReference type="PANTHER" id="PTHR46796:SF6">
    <property type="entry name" value="ARAC SUBFAMILY"/>
    <property type="match status" value="1"/>
</dbReference>
<evidence type="ECO:0000259" key="5">
    <source>
        <dbReference type="PROSITE" id="PS01124"/>
    </source>
</evidence>
<dbReference type="PROSITE" id="PS01124">
    <property type="entry name" value="HTH_ARAC_FAMILY_2"/>
    <property type="match status" value="1"/>
</dbReference>
<dbReference type="InterPro" id="IPR018060">
    <property type="entry name" value="HTH_AraC"/>
</dbReference>
<accession>A0A7W9UHY2</accession>
<keyword evidence="2 6" id="KW-0238">DNA-binding</keyword>
<dbReference type="Pfam" id="PF14525">
    <property type="entry name" value="AraC_binding_2"/>
    <property type="match status" value="1"/>
</dbReference>
<evidence type="ECO:0000256" key="4">
    <source>
        <dbReference type="SAM" id="MobiDB-lite"/>
    </source>
</evidence>
<evidence type="ECO:0000256" key="1">
    <source>
        <dbReference type="ARBA" id="ARBA00023015"/>
    </source>
</evidence>
<dbReference type="InterPro" id="IPR035418">
    <property type="entry name" value="AraC-bd_2"/>
</dbReference>
<dbReference type="GO" id="GO:0003700">
    <property type="term" value="F:DNA-binding transcription factor activity"/>
    <property type="evidence" value="ECO:0007669"/>
    <property type="project" value="InterPro"/>
</dbReference>
<dbReference type="InterPro" id="IPR018062">
    <property type="entry name" value="HTH_AraC-typ_CS"/>
</dbReference>
<dbReference type="PROSITE" id="PS00041">
    <property type="entry name" value="HTH_ARAC_FAMILY_1"/>
    <property type="match status" value="1"/>
</dbReference>
<dbReference type="InterPro" id="IPR009057">
    <property type="entry name" value="Homeodomain-like_sf"/>
</dbReference>
<dbReference type="PRINTS" id="PR00032">
    <property type="entry name" value="HTHARAC"/>
</dbReference>
<sequence length="356" mass="38693">MYPAAAVESAGTSVVDSHERADYWTQLISSYHCRMGYEFPDRAGFEGHTRLRRTESYQLVGWNSGAVTYIRGARHIRADPDDDYRLIVPLAGRLTFRSAEGQGVVAPGATSLVAIDRPFTLSMPDDTRGLIITIPQREIRHRLNRVALPAHPLDLTTGLGRVAGAMVGSLYAEGDSLTDRQFDTVAERLVDLLCMQILGEPGGPATQLAHVETTARRYIHDHAGDPHLTVARIAAALGWSVRQIQLAFHTAGTTPSEAIREERLRLARDRLRSPAYRQRSIADIASDLGFGSASSFTKAFRRRYGITPGRLREEPAEAHQGPGKRNNVGSPAAAHQGPGKRNDAGSPAAAHQGPGT</sequence>
<evidence type="ECO:0000313" key="7">
    <source>
        <dbReference type="Proteomes" id="UP000540412"/>
    </source>
</evidence>
<name>A0A7W9UHY2_9NOCA</name>
<dbReference type="Gene3D" id="1.10.10.60">
    <property type="entry name" value="Homeodomain-like"/>
    <property type="match status" value="1"/>
</dbReference>
<dbReference type="AlphaFoldDB" id="A0A7W9UHY2"/>
<organism evidence="6 7">
    <name type="scientific">Nocardia transvalensis</name>
    <dbReference type="NCBI Taxonomy" id="37333"/>
    <lineage>
        <taxon>Bacteria</taxon>
        <taxon>Bacillati</taxon>
        <taxon>Actinomycetota</taxon>
        <taxon>Actinomycetes</taxon>
        <taxon>Mycobacteriales</taxon>
        <taxon>Nocardiaceae</taxon>
        <taxon>Nocardia</taxon>
    </lineage>
</organism>
<evidence type="ECO:0000256" key="2">
    <source>
        <dbReference type="ARBA" id="ARBA00023125"/>
    </source>
</evidence>
<dbReference type="InterPro" id="IPR020449">
    <property type="entry name" value="Tscrpt_reg_AraC-type_HTH"/>
</dbReference>
<keyword evidence="7" id="KW-1185">Reference proteome</keyword>
<dbReference type="SUPFAM" id="SSF46689">
    <property type="entry name" value="Homeodomain-like"/>
    <property type="match status" value="1"/>
</dbReference>
<evidence type="ECO:0000313" key="6">
    <source>
        <dbReference type="EMBL" id="MBB5913155.1"/>
    </source>
</evidence>
<proteinExistence type="predicted"/>
<dbReference type="SMART" id="SM00342">
    <property type="entry name" value="HTH_ARAC"/>
    <property type="match status" value="1"/>
</dbReference>
<dbReference type="PANTHER" id="PTHR46796">
    <property type="entry name" value="HTH-TYPE TRANSCRIPTIONAL ACTIVATOR RHAS-RELATED"/>
    <property type="match status" value="1"/>
</dbReference>